<feature type="transmembrane region" description="Helical" evidence="2">
    <location>
        <begin position="32"/>
        <end position="53"/>
    </location>
</feature>
<sequence length="321" mass="34413">MNETVRTHGWEHSEGSRPAGHRALGLRRYRRFAAAFIGSLVVLCTATGCVVNSESTVPAGDRVRAERVDSIAAQLPDWASDPDLQVGVNVPYAPNEFRDDDGTIVGFGVELVQALGDVLGVQTVFNEADFDRIIPAVQARTFDLGSSSFTDTLEREETVDFVTYYSAGVQWAQRTGEHVDPDNACGMRVAVQTNTVEDIEEIPAKNEACLAAGLPPIDKVKYDSQDEAANALILGRVDALSADSPVTAYVIARSEGRLESAGPLFDAAPYGFVVAKESPLGPVLQQAVQHLIDTGAYAEILERWNMSAGAITTSQINAATS</sequence>
<dbReference type="STRING" id="1219011.GCA_001895045_00923"/>
<keyword evidence="2" id="KW-1133">Transmembrane helix</keyword>
<evidence type="ECO:0000313" key="5">
    <source>
        <dbReference type="Proteomes" id="UP000249091"/>
    </source>
</evidence>
<dbReference type="Proteomes" id="UP000249091">
    <property type="component" value="Chromosome 1"/>
</dbReference>
<keyword evidence="2" id="KW-0812">Transmembrane</keyword>
<dbReference type="PANTHER" id="PTHR35936:SF17">
    <property type="entry name" value="ARGININE-BINDING EXTRACELLULAR PROTEIN ARTP"/>
    <property type="match status" value="1"/>
</dbReference>
<dbReference type="SUPFAM" id="SSF53850">
    <property type="entry name" value="Periplasmic binding protein-like II"/>
    <property type="match status" value="1"/>
</dbReference>
<evidence type="ECO:0000256" key="1">
    <source>
        <dbReference type="ARBA" id="ARBA00022729"/>
    </source>
</evidence>
<dbReference type="Gene3D" id="3.40.190.10">
    <property type="entry name" value="Periplasmic binding protein-like II"/>
    <property type="match status" value="2"/>
</dbReference>
<dbReference type="AlphaFoldDB" id="A0A2X4WNJ4"/>
<dbReference type="InterPro" id="IPR001638">
    <property type="entry name" value="Solute-binding_3/MltF_N"/>
</dbReference>
<reference evidence="4 5" key="1">
    <citation type="submission" date="2018-06" db="EMBL/GenBank/DDBJ databases">
        <authorList>
            <consortium name="Pathogen Informatics"/>
            <person name="Doyle S."/>
        </authorList>
    </citation>
    <scope>NUCLEOTIDE SEQUENCE [LARGE SCALE GENOMIC DNA]</scope>
    <source>
        <strain evidence="4 5">NCTC10994</strain>
    </source>
</reference>
<proteinExistence type="predicted"/>
<protein>
    <submittedName>
        <fullName evidence="4">Putative amino acid ABC transporter amino acid-binding protein</fullName>
    </submittedName>
</protein>
<keyword evidence="2" id="KW-0472">Membrane</keyword>
<dbReference type="SMART" id="SM00062">
    <property type="entry name" value="PBPb"/>
    <property type="match status" value="1"/>
</dbReference>
<accession>A0A2X4WNJ4</accession>
<gene>
    <name evidence="4" type="primary">glnH</name>
    <name evidence="4" type="ORF">NCTC10994_00230</name>
</gene>
<name>A0A2X4WNJ4_9NOCA</name>
<evidence type="ECO:0000256" key="2">
    <source>
        <dbReference type="SAM" id="Phobius"/>
    </source>
</evidence>
<dbReference type="PANTHER" id="PTHR35936">
    <property type="entry name" value="MEMBRANE-BOUND LYTIC MUREIN TRANSGLYCOSYLASE F"/>
    <property type="match status" value="1"/>
</dbReference>
<dbReference type="Pfam" id="PF00497">
    <property type="entry name" value="SBP_bac_3"/>
    <property type="match status" value="1"/>
</dbReference>
<dbReference type="KEGG" id="rcr:NCTC10994_00230"/>
<feature type="domain" description="Solute-binding protein family 3/N-terminal" evidence="3">
    <location>
        <begin position="83"/>
        <end position="308"/>
    </location>
</feature>
<evidence type="ECO:0000259" key="3">
    <source>
        <dbReference type="SMART" id="SM00062"/>
    </source>
</evidence>
<organism evidence="4 5">
    <name type="scientific">Rhodococcus coprophilus</name>
    <dbReference type="NCBI Taxonomy" id="38310"/>
    <lineage>
        <taxon>Bacteria</taxon>
        <taxon>Bacillati</taxon>
        <taxon>Actinomycetota</taxon>
        <taxon>Actinomycetes</taxon>
        <taxon>Mycobacteriales</taxon>
        <taxon>Nocardiaceae</taxon>
        <taxon>Rhodococcus</taxon>
    </lineage>
</organism>
<dbReference type="EMBL" id="LS483468">
    <property type="protein sequence ID" value="SQI28485.1"/>
    <property type="molecule type" value="Genomic_DNA"/>
</dbReference>
<dbReference type="CDD" id="cd01004">
    <property type="entry name" value="PBP2_MidA_like"/>
    <property type="match status" value="1"/>
</dbReference>
<keyword evidence="1" id="KW-0732">Signal</keyword>
<evidence type="ECO:0000313" key="4">
    <source>
        <dbReference type="EMBL" id="SQI28485.1"/>
    </source>
</evidence>
<keyword evidence="5" id="KW-1185">Reference proteome</keyword>